<accession>A0A426Y2E1</accession>
<reference evidence="1 2" key="1">
    <citation type="journal article" date="2014" name="Agronomy (Basel)">
        <title>A Draft Genome Sequence for Ensete ventricosum, the Drought-Tolerant Tree Against Hunger.</title>
        <authorList>
            <person name="Harrison J."/>
            <person name="Moore K.A."/>
            <person name="Paszkiewicz K."/>
            <person name="Jones T."/>
            <person name="Grant M."/>
            <person name="Ambacheew D."/>
            <person name="Muzemil S."/>
            <person name="Studholme D.J."/>
        </authorList>
    </citation>
    <scope>NUCLEOTIDE SEQUENCE [LARGE SCALE GENOMIC DNA]</scope>
</reference>
<sequence length="111" mass="12595">MNSFWTLSSHQFTCHNYTRREPIKSEERASYSERLGTEAFGTGTESSAMASRVPNLSLASTARVRKLIRIGQEEMRRSEGGWLRLLWGVPRAPLLGFVEESCTMTLSRWGP</sequence>
<dbReference type="EMBL" id="AMZH03015492">
    <property type="protein sequence ID" value="RRT45958.1"/>
    <property type="molecule type" value="Genomic_DNA"/>
</dbReference>
<evidence type="ECO:0000313" key="2">
    <source>
        <dbReference type="Proteomes" id="UP000287651"/>
    </source>
</evidence>
<dbReference type="Proteomes" id="UP000287651">
    <property type="component" value="Unassembled WGS sequence"/>
</dbReference>
<gene>
    <name evidence="1" type="ORF">B296_00049521</name>
</gene>
<comment type="caution">
    <text evidence="1">The sequence shown here is derived from an EMBL/GenBank/DDBJ whole genome shotgun (WGS) entry which is preliminary data.</text>
</comment>
<protein>
    <submittedName>
        <fullName evidence="1">Uncharacterized protein</fullName>
    </submittedName>
</protein>
<evidence type="ECO:0000313" key="1">
    <source>
        <dbReference type="EMBL" id="RRT45958.1"/>
    </source>
</evidence>
<dbReference type="AlphaFoldDB" id="A0A426Y2E1"/>
<organism evidence="1 2">
    <name type="scientific">Ensete ventricosum</name>
    <name type="common">Abyssinian banana</name>
    <name type="synonym">Musa ensete</name>
    <dbReference type="NCBI Taxonomy" id="4639"/>
    <lineage>
        <taxon>Eukaryota</taxon>
        <taxon>Viridiplantae</taxon>
        <taxon>Streptophyta</taxon>
        <taxon>Embryophyta</taxon>
        <taxon>Tracheophyta</taxon>
        <taxon>Spermatophyta</taxon>
        <taxon>Magnoliopsida</taxon>
        <taxon>Liliopsida</taxon>
        <taxon>Zingiberales</taxon>
        <taxon>Musaceae</taxon>
        <taxon>Ensete</taxon>
    </lineage>
</organism>
<proteinExistence type="predicted"/>
<name>A0A426Y2E1_ENSVE</name>